<dbReference type="AlphaFoldDB" id="A0A9X4H0K4"/>
<organism evidence="1 2">
    <name type="scientific">Pelotomaculum isophthalicicum JI</name>
    <dbReference type="NCBI Taxonomy" id="947010"/>
    <lineage>
        <taxon>Bacteria</taxon>
        <taxon>Bacillati</taxon>
        <taxon>Bacillota</taxon>
        <taxon>Clostridia</taxon>
        <taxon>Eubacteriales</taxon>
        <taxon>Desulfotomaculaceae</taxon>
        <taxon>Pelotomaculum</taxon>
    </lineage>
</organism>
<proteinExistence type="predicted"/>
<protein>
    <submittedName>
        <fullName evidence="1">Uncharacterized protein</fullName>
    </submittedName>
</protein>
<dbReference type="Proteomes" id="UP001154312">
    <property type="component" value="Unassembled WGS sequence"/>
</dbReference>
<reference evidence="1" key="1">
    <citation type="submission" date="2022-02" db="EMBL/GenBank/DDBJ databases">
        <authorList>
            <person name="Leng L."/>
        </authorList>
    </citation>
    <scope>NUCLEOTIDE SEQUENCE</scope>
    <source>
        <strain evidence="1">JI</strain>
    </source>
</reference>
<dbReference type="RefSeq" id="WP_277445428.1">
    <property type="nucleotide sequence ID" value="NZ_JAKOAV010000050.1"/>
</dbReference>
<evidence type="ECO:0000313" key="2">
    <source>
        <dbReference type="Proteomes" id="UP001154312"/>
    </source>
</evidence>
<evidence type="ECO:0000313" key="1">
    <source>
        <dbReference type="EMBL" id="MDF9409907.1"/>
    </source>
</evidence>
<gene>
    <name evidence="1" type="ORF">L7E55_16400</name>
</gene>
<name>A0A9X4H0K4_9FIRM</name>
<sequence>MLTAPFINLLYAFIVCRVSTFGKCAALVSLRFLHILDRGLDFPQEHFRYIAGGRTQAGNGVEGVEVKHALKIFRSQVFVGIVTATDKEHVSHGAF</sequence>
<keyword evidence="2" id="KW-1185">Reference proteome</keyword>
<comment type="caution">
    <text evidence="1">The sequence shown here is derived from an EMBL/GenBank/DDBJ whole genome shotgun (WGS) entry which is preliminary data.</text>
</comment>
<accession>A0A9X4H0K4</accession>
<dbReference type="EMBL" id="JAKOAV010000050">
    <property type="protein sequence ID" value="MDF9409907.1"/>
    <property type="molecule type" value="Genomic_DNA"/>
</dbReference>